<dbReference type="RefSeq" id="WP_337107476.1">
    <property type="nucleotide sequence ID" value="NZ_JAPYKS010000013.1"/>
</dbReference>
<dbReference type="Pfam" id="PF00717">
    <property type="entry name" value="Peptidase_S24"/>
    <property type="match status" value="1"/>
</dbReference>
<dbReference type="SUPFAM" id="SSF47413">
    <property type="entry name" value="lambda repressor-like DNA-binding domains"/>
    <property type="match status" value="1"/>
</dbReference>
<dbReference type="Gene3D" id="2.10.109.10">
    <property type="entry name" value="Umud Fragment, subunit A"/>
    <property type="match status" value="1"/>
</dbReference>
<dbReference type="InterPro" id="IPR039418">
    <property type="entry name" value="LexA-like"/>
</dbReference>
<keyword evidence="6" id="KW-1185">Reference proteome</keyword>
<evidence type="ECO:0000256" key="1">
    <source>
        <dbReference type="ARBA" id="ARBA00023015"/>
    </source>
</evidence>
<sequence>MTQTTFPERLVLAMGGESPHAFAKRAGLSDSSFRQYLKGTMPGLDNLIAIAKTGGVSLDWLAMDSGPMRPGHGMGESIMVTGGTPEGFVSVPKLDIRPSAGAGTVDIYEESEPDIFAFREEWLRRIGVSPKFARLMVAQGDSMRETINDGDLMIVDISIREFIDEAIYVLVYGGLVRLKRLQLLHSGVLLLRSDNPRYQTEEVPLAEQPELIIGGRVRWAGGSI</sequence>
<comment type="caution">
    <text evidence="5">The sequence shown here is derived from an EMBL/GenBank/DDBJ whole genome shotgun (WGS) entry which is preliminary data.</text>
</comment>
<gene>
    <name evidence="5" type="ORF">O7A60_18550</name>
</gene>
<dbReference type="Gene3D" id="1.10.260.40">
    <property type="entry name" value="lambda repressor-like DNA-binding domains"/>
    <property type="match status" value="1"/>
</dbReference>
<accession>A0ABU8KZN0</accession>
<organism evidence="5 6">
    <name type="scientific">Mesorhizobium salmacidum</name>
    <dbReference type="NCBI Taxonomy" id="3015171"/>
    <lineage>
        <taxon>Bacteria</taxon>
        <taxon>Pseudomonadati</taxon>
        <taxon>Pseudomonadota</taxon>
        <taxon>Alphaproteobacteria</taxon>
        <taxon>Hyphomicrobiales</taxon>
        <taxon>Phyllobacteriaceae</taxon>
        <taxon>Mesorhizobium</taxon>
    </lineage>
</organism>
<dbReference type="CDD" id="cd06529">
    <property type="entry name" value="S24_LexA-like"/>
    <property type="match status" value="1"/>
</dbReference>
<reference evidence="5 6" key="1">
    <citation type="submission" date="2022-12" db="EMBL/GenBank/DDBJ databases">
        <authorList>
            <person name="Muema E."/>
        </authorList>
    </citation>
    <scope>NUCLEOTIDE SEQUENCE [LARGE SCALE GENOMIC DNA]</scope>
    <source>
        <strain evidence="6">1326</strain>
    </source>
</reference>
<name>A0ABU8KZN0_9HYPH</name>
<dbReference type="Proteomes" id="UP001387293">
    <property type="component" value="Unassembled WGS sequence"/>
</dbReference>
<protein>
    <submittedName>
        <fullName evidence="5">Helix-turn-helix domain-containing protein</fullName>
    </submittedName>
</protein>
<dbReference type="PANTHER" id="PTHR40661">
    <property type="match status" value="1"/>
</dbReference>
<dbReference type="PROSITE" id="PS50943">
    <property type="entry name" value="HTH_CROC1"/>
    <property type="match status" value="1"/>
</dbReference>
<dbReference type="CDD" id="cd00093">
    <property type="entry name" value="HTH_XRE"/>
    <property type="match status" value="1"/>
</dbReference>
<evidence type="ECO:0000256" key="2">
    <source>
        <dbReference type="ARBA" id="ARBA00023125"/>
    </source>
</evidence>
<evidence type="ECO:0000313" key="6">
    <source>
        <dbReference type="Proteomes" id="UP001387293"/>
    </source>
</evidence>
<dbReference type="InterPro" id="IPR036286">
    <property type="entry name" value="LexA/Signal_pep-like_sf"/>
</dbReference>
<keyword evidence="2" id="KW-0238">DNA-binding</keyword>
<evidence type="ECO:0000313" key="5">
    <source>
        <dbReference type="EMBL" id="MEI9410753.1"/>
    </source>
</evidence>
<dbReference type="InterPro" id="IPR015927">
    <property type="entry name" value="Peptidase_S24_S26A/B/C"/>
</dbReference>
<dbReference type="SUPFAM" id="SSF51306">
    <property type="entry name" value="LexA/Signal peptidase"/>
    <property type="match status" value="1"/>
</dbReference>
<dbReference type="InterPro" id="IPR001387">
    <property type="entry name" value="Cro/C1-type_HTH"/>
</dbReference>
<evidence type="ECO:0000256" key="3">
    <source>
        <dbReference type="ARBA" id="ARBA00023163"/>
    </source>
</evidence>
<dbReference type="InterPro" id="IPR010982">
    <property type="entry name" value="Lambda_DNA-bd_dom_sf"/>
</dbReference>
<feature type="domain" description="HTH cro/C1-type" evidence="4">
    <location>
        <begin position="21"/>
        <end position="61"/>
    </location>
</feature>
<dbReference type="Pfam" id="PF01381">
    <property type="entry name" value="HTH_3"/>
    <property type="match status" value="1"/>
</dbReference>
<keyword evidence="1" id="KW-0805">Transcription regulation</keyword>
<dbReference type="PANTHER" id="PTHR40661:SF3">
    <property type="entry name" value="FELS-1 PROPHAGE TRANSCRIPTIONAL REGULATOR"/>
    <property type="match status" value="1"/>
</dbReference>
<dbReference type="EMBL" id="JAPYKS010000013">
    <property type="protein sequence ID" value="MEI9410753.1"/>
    <property type="molecule type" value="Genomic_DNA"/>
</dbReference>
<evidence type="ECO:0000259" key="4">
    <source>
        <dbReference type="PROSITE" id="PS50943"/>
    </source>
</evidence>
<keyword evidence="3" id="KW-0804">Transcription</keyword>
<proteinExistence type="predicted"/>